<keyword evidence="1" id="KW-0805">Transcription regulation</keyword>
<dbReference type="SMART" id="SM00342">
    <property type="entry name" value="HTH_ARAC"/>
    <property type="match status" value="1"/>
</dbReference>
<accession>A0A937F6G8</accession>
<dbReference type="PANTHER" id="PTHR43280">
    <property type="entry name" value="ARAC-FAMILY TRANSCRIPTIONAL REGULATOR"/>
    <property type="match status" value="1"/>
</dbReference>
<name>A0A937F6G8_9BACT</name>
<proteinExistence type="predicted"/>
<dbReference type="InterPro" id="IPR037923">
    <property type="entry name" value="HTH-like"/>
</dbReference>
<dbReference type="PROSITE" id="PS01124">
    <property type="entry name" value="HTH_ARAC_FAMILY_2"/>
    <property type="match status" value="1"/>
</dbReference>
<organism evidence="5 6">
    <name type="scientific">Fulvivirga sediminis</name>
    <dbReference type="NCBI Taxonomy" id="2803949"/>
    <lineage>
        <taxon>Bacteria</taxon>
        <taxon>Pseudomonadati</taxon>
        <taxon>Bacteroidota</taxon>
        <taxon>Cytophagia</taxon>
        <taxon>Cytophagales</taxon>
        <taxon>Fulvivirgaceae</taxon>
        <taxon>Fulvivirga</taxon>
    </lineage>
</organism>
<feature type="domain" description="HTH araC/xylS-type" evidence="4">
    <location>
        <begin position="218"/>
        <end position="297"/>
    </location>
</feature>
<evidence type="ECO:0000259" key="4">
    <source>
        <dbReference type="PROSITE" id="PS01124"/>
    </source>
</evidence>
<keyword evidence="6" id="KW-1185">Reference proteome</keyword>
<evidence type="ECO:0000313" key="5">
    <source>
        <dbReference type="EMBL" id="MBL3655200.1"/>
    </source>
</evidence>
<gene>
    <name evidence="5" type="ORF">JL102_03605</name>
</gene>
<dbReference type="PRINTS" id="PR00032">
    <property type="entry name" value="HTHARAC"/>
</dbReference>
<dbReference type="SUPFAM" id="SSF51215">
    <property type="entry name" value="Regulatory protein AraC"/>
    <property type="match status" value="1"/>
</dbReference>
<dbReference type="InterPro" id="IPR009057">
    <property type="entry name" value="Homeodomain-like_sf"/>
</dbReference>
<keyword evidence="2" id="KW-0238">DNA-binding</keyword>
<dbReference type="EMBL" id="JAESIY010000002">
    <property type="protein sequence ID" value="MBL3655200.1"/>
    <property type="molecule type" value="Genomic_DNA"/>
</dbReference>
<evidence type="ECO:0000313" key="6">
    <source>
        <dbReference type="Proteomes" id="UP000659388"/>
    </source>
</evidence>
<reference evidence="5" key="1">
    <citation type="submission" date="2021-01" db="EMBL/GenBank/DDBJ databases">
        <title>Fulvivirga kasyanovii gen. nov., sp nov., a novel member of the phylum Bacteroidetes isolated from seawater in a mussel farm.</title>
        <authorList>
            <person name="Zhao L.-H."/>
            <person name="Wang Z.-J."/>
        </authorList>
    </citation>
    <scope>NUCLEOTIDE SEQUENCE</scope>
    <source>
        <strain evidence="5">2943</strain>
    </source>
</reference>
<dbReference type="InterPro" id="IPR018060">
    <property type="entry name" value="HTH_AraC"/>
</dbReference>
<evidence type="ECO:0000256" key="2">
    <source>
        <dbReference type="ARBA" id="ARBA00023125"/>
    </source>
</evidence>
<sequence>MESLEEFYNHKFLLPPQIRHHEIGLFDIFNIEENIKFKYETPAYVRRDFYKIMLYEGNNIFHFGDESIPVEGTTLLFFNPSTPYSYEPLTPDTKGFFCVFKEEFFAENLRISLPNLPLFKPNAKPIFKISNALKADIYTLFEKIKKEIDSDFSYKSALIQSYVSQIVYSALKYEPLQVKPGPTDANARITSVFLELLERQFPVKSIDQNFIYRKPAHFADQLAVHVNYLNRALKKVTGKTTTEHIAERTLAEAKALLKHTHWNIAEISIALGYEDQSHFNSFFKKHTHYSPSEYRNI</sequence>
<keyword evidence="3" id="KW-0804">Transcription</keyword>
<comment type="caution">
    <text evidence="5">The sequence shown here is derived from an EMBL/GenBank/DDBJ whole genome shotgun (WGS) entry which is preliminary data.</text>
</comment>
<dbReference type="Pfam" id="PF12833">
    <property type="entry name" value="HTH_18"/>
    <property type="match status" value="1"/>
</dbReference>
<dbReference type="InterPro" id="IPR020449">
    <property type="entry name" value="Tscrpt_reg_AraC-type_HTH"/>
</dbReference>
<dbReference type="PANTHER" id="PTHR43280:SF32">
    <property type="entry name" value="TRANSCRIPTIONAL REGULATORY PROTEIN"/>
    <property type="match status" value="1"/>
</dbReference>
<dbReference type="GO" id="GO:0003700">
    <property type="term" value="F:DNA-binding transcription factor activity"/>
    <property type="evidence" value="ECO:0007669"/>
    <property type="project" value="InterPro"/>
</dbReference>
<dbReference type="GO" id="GO:0043565">
    <property type="term" value="F:sequence-specific DNA binding"/>
    <property type="evidence" value="ECO:0007669"/>
    <property type="project" value="InterPro"/>
</dbReference>
<dbReference type="AlphaFoldDB" id="A0A937F6G8"/>
<dbReference type="RefSeq" id="WP_202242594.1">
    <property type="nucleotide sequence ID" value="NZ_JAESIY010000002.1"/>
</dbReference>
<evidence type="ECO:0000256" key="3">
    <source>
        <dbReference type="ARBA" id="ARBA00023163"/>
    </source>
</evidence>
<evidence type="ECO:0000256" key="1">
    <source>
        <dbReference type="ARBA" id="ARBA00023015"/>
    </source>
</evidence>
<protein>
    <submittedName>
        <fullName evidence="5">Helix-turn-helix transcriptional regulator</fullName>
    </submittedName>
</protein>
<dbReference type="Proteomes" id="UP000659388">
    <property type="component" value="Unassembled WGS sequence"/>
</dbReference>
<dbReference type="Gene3D" id="1.10.10.60">
    <property type="entry name" value="Homeodomain-like"/>
    <property type="match status" value="1"/>
</dbReference>
<dbReference type="SUPFAM" id="SSF46689">
    <property type="entry name" value="Homeodomain-like"/>
    <property type="match status" value="1"/>
</dbReference>